<proteinExistence type="predicted"/>
<dbReference type="GO" id="GO:0043161">
    <property type="term" value="P:proteasome-mediated ubiquitin-dependent protein catabolic process"/>
    <property type="evidence" value="ECO:0000318"/>
    <property type="project" value="GO_Central"/>
</dbReference>
<evidence type="ECO:0000256" key="1">
    <source>
        <dbReference type="SAM" id="MobiDB-lite"/>
    </source>
</evidence>
<dbReference type="InterPro" id="IPR000426">
    <property type="entry name" value="Proteasome_asu_N"/>
</dbReference>
<dbReference type="SMART" id="SM00948">
    <property type="entry name" value="Proteasome_A_N"/>
    <property type="match status" value="1"/>
</dbReference>
<dbReference type="InterPro" id="IPR029055">
    <property type="entry name" value="Ntn_hydrolases_N"/>
</dbReference>
<dbReference type="Pfam" id="PF10584">
    <property type="entry name" value="Proteasome_A_N"/>
    <property type="match status" value="1"/>
</dbReference>
<dbReference type="GeneID" id="7451522"/>
<feature type="region of interest" description="Disordered" evidence="1">
    <location>
        <begin position="179"/>
        <end position="244"/>
    </location>
</feature>
<dbReference type="GO" id="GO:0005634">
    <property type="term" value="C:nucleus"/>
    <property type="evidence" value="ECO:0000318"/>
    <property type="project" value="GO_Central"/>
</dbReference>
<dbReference type="GO" id="GO:0019773">
    <property type="term" value="C:proteasome core complex, alpha-subunit complex"/>
    <property type="evidence" value="ECO:0000318"/>
    <property type="project" value="GO_Central"/>
</dbReference>
<dbReference type="AlphaFoldDB" id="B8BQZ9"/>
<reference evidence="3 4" key="1">
    <citation type="journal article" date="2004" name="Science">
        <title>The genome of the diatom Thalassiosira pseudonana: ecology, evolution, and metabolism.</title>
        <authorList>
            <person name="Armbrust E.V."/>
            <person name="Berges J.A."/>
            <person name="Bowler C."/>
            <person name="Green B.R."/>
            <person name="Martinez D."/>
            <person name="Putnam N.H."/>
            <person name="Zhou S."/>
            <person name="Allen A.E."/>
            <person name="Apt K.E."/>
            <person name="Bechner M."/>
            <person name="Brzezinski M.A."/>
            <person name="Chaal B.K."/>
            <person name="Chiovitti A."/>
            <person name="Davis A.K."/>
            <person name="Demarest M.S."/>
            <person name="Detter J.C."/>
            <person name="Glavina T."/>
            <person name="Goodstein D."/>
            <person name="Hadi M.Z."/>
            <person name="Hellsten U."/>
            <person name="Hildebrand M."/>
            <person name="Jenkins B.D."/>
            <person name="Jurka J."/>
            <person name="Kapitonov V.V."/>
            <person name="Kroger N."/>
            <person name="Lau W.W."/>
            <person name="Lane T.W."/>
            <person name="Larimer F.W."/>
            <person name="Lippmeier J.C."/>
            <person name="Lucas S."/>
            <person name="Medina M."/>
            <person name="Montsant A."/>
            <person name="Obornik M."/>
            <person name="Parker M.S."/>
            <person name="Palenik B."/>
            <person name="Pazour G.J."/>
            <person name="Richardson P.M."/>
            <person name="Rynearson T.A."/>
            <person name="Saito M.A."/>
            <person name="Schwartz D.C."/>
            <person name="Thamatrakoln K."/>
            <person name="Valentin K."/>
            <person name="Vardi A."/>
            <person name="Wilkerson F.P."/>
            <person name="Rokhsar D.S."/>
        </authorList>
    </citation>
    <scope>NUCLEOTIDE SEQUENCE [LARGE SCALE GENOMIC DNA]</scope>
    <source>
        <strain evidence="3 4">CCMP1335</strain>
    </source>
</reference>
<protein>
    <recommendedName>
        <fullName evidence="2">Proteasome alpha-type subunits domain-containing protein</fullName>
    </recommendedName>
</protein>
<evidence type="ECO:0000313" key="3">
    <source>
        <dbReference type="EMBL" id="EED96449.1"/>
    </source>
</evidence>
<evidence type="ECO:0000313" key="4">
    <source>
        <dbReference type="Proteomes" id="UP000001449"/>
    </source>
</evidence>
<dbReference type="RefSeq" id="XP_002286808.1">
    <property type="nucleotide sequence ID" value="XM_002286772.1"/>
</dbReference>
<dbReference type="STRING" id="35128.B8BQZ9"/>
<feature type="domain" description="Proteasome alpha-type subunits" evidence="2">
    <location>
        <begin position="130"/>
        <end position="152"/>
    </location>
</feature>
<dbReference type="InParanoid" id="B8BQZ9"/>
<reference evidence="3 4" key="2">
    <citation type="journal article" date="2008" name="Nature">
        <title>The Phaeodactylum genome reveals the evolutionary history of diatom genomes.</title>
        <authorList>
            <person name="Bowler C."/>
            <person name="Allen A.E."/>
            <person name="Badger J.H."/>
            <person name="Grimwood J."/>
            <person name="Jabbari K."/>
            <person name="Kuo A."/>
            <person name="Maheswari U."/>
            <person name="Martens C."/>
            <person name="Maumus F."/>
            <person name="Otillar R.P."/>
            <person name="Rayko E."/>
            <person name="Salamov A."/>
            <person name="Vandepoele K."/>
            <person name="Beszteri B."/>
            <person name="Gruber A."/>
            <person name="Heijde M."/>
            <person name="Katinka M."/>
            <person name="Mock T."/>
            <person name="Valentin K."/>
            <person name="Verret F."/>
            <person name="Berges J.A."/>
            <person name="Brownlee C."/>
            <person name="Cadoret J.P."/>
            <person name="Chiovitti A."/>
            <person name="Choi C.J."/>
            <person name="Coesel S."/>
            <person name="De Martino A."/>
            <person name="Detter J.C."/>
            <person name="Durkin C."/>
            <person name="Falciatore A."/>
            <person name="Fournet J."/>
            <person name="Haruta M."/>
            <person name="Huysman M.J."/>
            <person name="Jenkins B.D."/>
            <person name="Jiroutova K."/>
            <person name="Jorgensen R.E."/>
            <person name="Joubert Y."/>
            <person name="Kaplan A."/>
            <person name="Kroger N."/>
            <person name="Kroth P.G."/>
            <person name="La Roche J."/>
            <person name="Lindquist E."/>
            <person name="Lommer M."/>
            <person name="Martin-Jezequel V."/>
            <person name="Lopez P.J."/>
            <person name="Lucas S."/>
            <person name="Mangogna M."/>
            <person name="McGinnis K."/>
            <person name="Medlin L.K."/>
            <person name="Montsant A."/>
            <person name="Oudot-Le Secq M.P."/>
            <person name="Napoli C."/>
            <person name="Obornik M."/>
            <person name="Parker M.S."/>
            <person name="Petit J.L."/>
            <person name="Porcel B.M."/>
            <person name="Poulsen N."/>
            <person name="Robison M."/>
            <person name="Rychlewski L."/>
            <person name="Rynearson T.A."/>
            <person name="Schmutz J."/>
            <person name="Shapiro H."/>
            <person name="Siaut M."/>
            <person name="Stanley M."/>
            <person name="Sussman M.R."/>
            <person name="Taylor A.R."/>
            <person name="Vardi A."/>
            <person name="von Dassow P."/>
            <person name="Vyverman W."/>
            <person name="Willis A."/>
            <person name="Wyrwicz L.S."/>
            <person name="Rokhsar D.S."/>
            <person name="Weissenbach J."/>
            <person name="Armbrust E.V."/>
            <person name="Green B.R."/>
            <person name="Van de Peer Y."/>
            <person name="Grigoriev I.V."/>
        </authorList>
    </citation>
    <scope>NUCLEOTIDE SEQUENCE [LARGE SCALE GENOMIC DNA]</scope>
    <source>
        <strain evidence="3 4">CCMP1335</strain>
    </source>
</reference>
<feature type="compositionally biased region" description="Polar residues" evidence="1">
    <location>
        <begin position="214"/>
        <end position="230"/>
    </location>
</feature>
<sequence>MKDTLDFVVSHCKAKARRKLSANLWHVLYNAGVASQSQSESSSPGEEAPLSCRRQKLFDVVSIPSINYSHLENASKFACFGRVLDPPLPVVKPPFPLCPSGHILIAQLLHVNGSSSYSSHHNRRYATYDYDLTTPQFTPDGRLLQVEYATTACRRDGSNPIVSVGVGIPSDELFGTLRRRSHQQQQQFDDVQLDTSDVEPDGHTEGDTLLIMATISSSPPSQSNQVTRKGQTTDDEDNKSTIASQSLNQRAQYRIIEVPLSASYHHSLSASNQPSSRDISTIKTSTLLIGLSGLLSDATSILQIVYSQLEEEQRIFGWNRLGLSPVGRIAVASDDSTILSSLTKAQYQSISTEPSETTMRLSRATADQCQKHAFGGGLRPLGASLMIAGWELEESSVNCEVSMAVEQIWLYHWTNYKRVYKPTASDGVGRTYGIAIQTKSSDGVSVA</sequence>
<evidence type="ECO:0000259" key="2">
    <source>
        <dbReference type="SMART" id="SM00948"/>
    </source>
</evidence>
<dbReference type="HOGENOM" id="CLU_613250_0_0_1"/>
<dbReference type="PaxDb" id="35128-Thaps1451"/>
<dbReference type="SUPFAM" id="SSF56235">
    <property type="entry name" value="N-terminal nucleophile aminohydrolases (Ntn hydrolases)"/>
    <property type="match status" value="2"/>
</dbReference>
<keyword evidence="4" id="KW-1185">Reference proteome</keyword>
<organism evidence="3 4">
    <name type="scientific">Thalassiosira pseudonana</name>
    <name type="common">Marine diatom</name>
    <name type="synonym">Cyclotella nana</name>
    <dbReference type="NCBI Taxonomy" id="35128"/>
    <lineage>
        <taxon>Eukaryota</taxon>
        <taxon>Sar</taxon>
        <taxon>Stramenopiles</taxon>
        <taxon>Ochrophyta</taxon>
        <taxon>Bacillariophyta</taxon>
        <taxon>Coscinodiscophyceae</taxon>
        <taxon>Thalassiosirophycidae</taxon>
        <taxon>Thalassiosirales</taxon>
        <taxon>Thalassiosiraceae</taxon>
        <taxon>Thalassiosira</taxon>
    </lineage>
</organism>
<name>B8BQZ9_THAPS</name>
<dbReference type="KEGG" id="tps:THAPSDRAFT_1451"/>
<accession>B8BQZ9</accession>
<dbReference type="Gene3D" id="3.60.20.10">
    <property type="entry name" value="Glutamine Phosphoribosylpyrophosphate, subunit 1, domain 1"/>
    <property type="match status" value="1"/>
</dbReference>
<gene>
    <name evidence="3" type="ORF">THAPSDRAFT_1451</name>
</gene>
<dbReference type="EMBL" id="CM000638">
    <property type="protein sequence ID" value="EED96449.1"/>
    <property type="molecule type" value="Genomic_DNA"/>
</dbReference>
<dbReference type="Proteomes" id="UP000001449">
    <property type="component" value="Chromosome 1"/>
</dbReference>